<evidence type="ECO:0000313" key="1">
    <source>
        <dbReference type="EMBL" id="EDS10797.1"/>
    </source>
</evidence>
<accession>B0PC42</accession>
<protein>
    <submittedName>
        <fullName evidence="1">Uncharacterized protein</fullName>
    </submittedName>
</protein>
<sequence length="50" mass="5262">MGRQRAAPAYRPGHKADNNRYAVMEPCRCAALAALAIGAAAGRARVSPRP</sequence>
<dbReference type="Proteomes" id="UP000003803">
    <property type="component" value="Unassembled WGS sequence"/>
</dbReference>
<gene>
    <name evidence="1" type="ORF">ANACOL_02351</name>
</gene>
<dbReference type="EMBL" id="ABGD02000019">
    <property type="protein sequence ID" value="EDS10797.1"/>
    <property type="molecule type" value="Genomic_DNA"/>
</dbReference>
<proteinExistence type="predicted"/>
<dbReference type="AlphaFoldDB" id="B0PC42"/>
<evidence type="ECO:0000313" key="2">
    <source>
        <dbReference type="Proteomes" id="UP000003803"/>
    </source>
</evidence>
<dbReference type="HOGENOM" id="CLU_3113900_0_0_9"/>
<comment type="caution">
    <text evidence="1">The sequence shown here is derived from an EMBL/GenBank/DDBJ whole genome shotgun (WGS) entry which is preliminary data.</text>
</comment>
<reference evidence="1" key="1">
    <citation type="submission" date="2007-11" db="EMBL/GenBank/DDBJ databases">
        <authorList>
            <person name="Fulton L."/>
            <person name="Clifton S."/>
            <person name="Fulton B."/>
            <person name="Xu J."/>
            <person name="Minx P."/>
            <person name="Pepin K.H."/>
            <person name="Johnson M."/>
            <person name="Thiruvilangam P."/>
            <person name="Bhonagiri V."/>
            <person name="Nash W.E."/>
            <person name="Mardis E.R."/>
            <person name="Wilson R.K."/>
        </authorList>
    </citation>
    <scope>NUCLEOTIDE SEQUENCE [LARGE SCALE GENOMIC DNA]</scope>
    <source>
        <strain evidence="1">DSM 17241</strain>
    </source>
</reference>
<reference evidence="1" key="2">
    <citation type="submission" date="2013-09" db="EMBL/GenBank/DDBJ databases">
        <title>Draft genome sequence of Anaerotruncus colihominis(DSM 17241).</title>
        <authorList>
            <person name="Sudarsanam P."/>
            <person name="Ley R."/>
            <person name="Guruge J."/>
            <person name="Turnbaugh P.J."/>
            <person name="Mahowald M."/>
            <person name="Liep D."/>
            <person name="Gordon J."/>
        </authorList>
    </citation>
    <scope>NUCLEOTIDE SEQUENCE</scope>
    <source>
        <strain evidence="1">DSM 17241</strain>
    </source>
</reference>
<keyword evidence="2" id="KW-1185">Reference proteome</keyword>
<organism evidence="1 2">
    <name type="scientific">Anaerotruncus colihominis DSM 17241</name>
    <dbReference type="NCBI Taxonomy" id="445972"/>
    <lineage>
        <taxon>Bacteria</taxon>
        <taxon>Bacillati</taxon>
        <taxon>Bacillota</taxon>
        <taxon>Clostridia</taxon>
        <taxon>Eubacteriales</taxon>
        <taxon>Oscillospiraceae</taxon>
        <taxon>Anaerotruncus</taxon>
    </lineage>
</organism>
<name>B0PC42_9FIRM</name>